<dbReference type="AlphaFoldDB" id="A0A5N7MMS1"/>
<evidence type="ECO:0000256" key="1">
    <source>
        <dbReference type="SAM" id="Coils"/>
    </source>
</evidence>
<name>A0A5N7MMS1_9HYPH</name>
<evidence type="ECO:0000313" key="3">
    <source>
        <dbReference type="Proteomes" id="UP000403266"/>
    </source>
</evidence>
<evidence type="ECO:0000313" key="2">
    <source>
        <dbReference type="EMBL" id="MPR28148.1"/>
    </source>
</evidence>
<reference evidence="2 3" key="1">
    <citation type="journal article" date="2019" name="Syst. Appl. Microbiol.">
        <title>Microvirga tunisiensis sp. nov., a root nodule symbiotic bacterium isolated from Lupinus micranthus and L. luteus grown in Northern Tunisia.</title>
        <authorList>
            <person name="Msaddak A."/>
            <person name="Rejili M."/>
            <person name="Duran D."/>
            <person name="Mars M."/>
            <person name="Palacios J.M."/>
            <person name="Ruiz-Argueso T."/>
            <person name="Rey L."/>
            <person name="Imperial J."/>
        </authorList>
    </citation>
    <scope>NUCLEOTIDE SEQUENCE [LARGE SCALE GENOMIC DNA]</scope>
    <source>
        <strain evidence="2 3">Lmie10</strain>
    </source>
</reference>
<dbReference type="OrthoDB" id="7269965at2"/>
<sequence length="166" mass="18902">MPDEETNVTFGDLDFDTIEAAVMETARGRWFLKEYARRNRNADTQAVLEAVDRLKELPLDARTVEPFRTCLEKLVASIRQTKAEVRSFPVLEADDPLNTLSEAELQEAAEQRIRRMASTLQSLENEIQGMIDLSRVEIDRTEVSVETGPFEGEKAQHLHPHSAFLM</sequence>
<dbReference type="EMBL" id="VOSK01000126">
    <property type="protein sequence ID" value="MPR28148.1"/>
    <property type="molecule type" value="Genomic_DNA"/>
</dbReference>
<keyword evidence="1" id="KW-0175">Coiled coil</keyword>
<gene>
    <name evidence="2" type="ORF">FS320_24030</name>
</gene>
<keyword evidence="3" id="KW-1185">Reference proteome</keyword>
<dbReference type="Proteomes" id="UP000403266">
    <property type="component" value="Unassembled WGS sequence"/>
</dbReference>
<organism evidence="2 3">
    <name type="scientific">Microvirga tunisiensis</name>
    <dbReference type="NCBI Taxonomy" id="2108360"/>
    <lineage>
        <taxon>Bacteria</taxon>
        <taxon>Pseudomonadati</taxon>
        <taxon>Pseudomonadota</taxon>
        <taxon>Alphaproteobacteria</taxon>
        <taxon>Hyphomicrobiales</taxon>
        <taxon>Methylobacteriaceae</taxon>
        <taxon>Microvirga</taxon>
    </lineage>
</organism>
<dbReference type="RefSeq" id="WP_152714449.1">
    <property type="nucleotide sequence ID" value="NZ_VOSJ01000126.1"/>
</dbReference>
<accession>A0A5N7MMS1</accession>
<comment type="caution">
    <text evidence="2">The sequence shown here is derived from an EMBL/GenBank/DDBJ whole genome shotgun (WGS) entry which is preliminary data.</text>
</comment>
<protein>
    <submittedName>
        <fullName evidence="2">Uncharacterized protein</fullName>
    </submittedName>
</protein>
<feature type="coiled-coil region" evidence="1">
    <location>
        <begin position="106"/>
        <end position="133"/>
    </location>
</feature>
<proteinExistence type="predicted"/>